<proteinExistence type="predicted"/>
<comment type="caution">
    <text evidence="3">The sequence shown here is derived from an EMBL/GenBank/DDBJ whole genome shotgun (WGS) entry which is preliminary data.</text>
</comment>
<dbReference type="InterPro" id="IPR036873">
    <property type="entry name" value="Rhodanese-like_dom_sf"/>
</dbReference>
<dbReference type="Proteomes" id="UP000478837">
    <property type="component" value="Unassembled WGS sequence"/>
</dbReference>
<dbReference type="PANTHER" id="PTHR43031">
    <property type="entry name" value="FAD-DEPENDENT OXIDOREDUCTASE"/>
    <property type="match status" value="1"/>
</dbReference>
<protein>
    <recommendedName>
        <fullName evidence="2">Rhodanese domain-containing protein</fullName>
    </recommendedName>
</protein>
<evidence type="ECO:0000313" key="4">
    <source>
        <dbReference type="Proteomes" id="UP000478837"/>
    </source>
</evidence>
<evidence type="ECO:0000256" key="1">
    <source>
        <dbReference type="SAM" id="SignalP"/>
    </source>
</evidence>
<sequence length="142" mass="15817">MKNTALIILLFFAGLALFPSLLNAQTANTTDTMTVHEVHNALSDPMFNGVLIDVRTKEEYAEGHIKGSLNIPVGTLHEHIEKLRILETNGLVIYCRTGRRAAKAIDLLLQAGVENIIYMKGDMTEWKKEQLPMVVNDKTGQN</sequence>
<feature type="signal peptide" evidence="1">
    <location>
        <begin position="1"/>
        <end position="24"/>
    </location>
</feature>
<dbReference type="Gene3D" id="3.40.250.10">
    <property type="entry name" value="Rhodanese-like domain"/>
    <property type="match status" value="1"/>
</dbReference>
<keyword evidence="1" id="KW-0732">Signal</keyword>
<evidence type="ECO:0000259" key="2">
    <source>
        <dbReference type="PROSITE" id="PS50206"/>
    </source>
</evidence>
<organism evidence="3 4">
    <name type="scientific">Alteromonas hispanica</name>
    <dbReference type="NCBI Taxonomy" id="315421"/>
    <lineage>
        <taxon>Bacteria</taxon>
        <taxon>Pseudomonadati</taxon>
        <taxon>Pseudomonadota</taxon>
        <taxon>Gammaproteobacteria</taxon>
        <taxon>Alteromonadales</taxon>
        <taxon>Alteromonadaceae</taxon>
        <taxon>Alteromonas/Salinimonas group</taxon>
        <taxon>Alteromonas</taxon>
    </lineage>
</organism>
<dbReference type="RefSeq" id="WP_163112017.1">
    <property type="nucleotide sequence ID" value="NZ_JAAAWP010000006.1"/>
</dbReference>
<dbReference type="AlphaFoldDB" id="A0A6L9MVH2"/>
<name>A0A6L9MVH2_9ALTE</name>
<evidence type="ECO:0000313" key="3">
    <source>
        <dbReference type="EMBL" id="NDW22168.1"/>
    </source>
</evidence>
<dbReference type="SUPFAM" id="SSF52821">
    <property type="entry name" value="Rhodanese/Cell cycle control phosphatase"/>
    <property type="match status" value="1"/>
</dbReference>
<dbReference type="EMBL" id="JAAAWP010000006">
    <property type="protein sequence ID" value="NDW22168.1"/>
    <property type="molecule type" value="Genomic_DNA"/>
</dbReference>
<keyword evidence="4" id="KW-1185">Reference proteome</keyword>
<dbReference type="SMART" id="SM00450">
    <property type="entry name" value="RHOD"/>
    <property type="match status" value="1"/>
</dbReference>
<accession>A0A6L9MVH2</accession>
<dbReference type="Pfam" id="PF00581">
    <property type="entry name" value="Rhodanese"/>
    <property type="match status" value="1"/>
</dbReference>
<dbReference type="InterPro" id="IPR050229">
    <property type="entry name" value="GlpE_sulfurtransferase"/>
</dbReference>
<gene>
    <name evidence="3" type="ORF">GTW09_11595</name>
</gene>
<dbReference type="PANTHER" id="PTHR43031:SF1">
    <property type="entry name" value="PYRIDINE NUCLEOTIDE-DISULPHIDE OXIDOREDUCTASE"/>
    <property type="match status" value="1"/>
</dbReference>
<feature type="chain" id="PRO_5027025842" description="Rhodanese domain-containing protein" evidence="1">
    <location>
        <begin position="25"/>
        <end position="142"/>
    </location>
</feature>
<dbReference type="InterPro" id="IPR001763">
    <property type="entry name" value="Rhodanese-like_dom"/>
</dbReference>
<feature type="domain" description="Rhodanese" evidence="2">
    <location>
        <begin position="45"/>
        <end position="135"/>
    </location>
</feature>
<dbReference type="PROSITE" id="PS50206">
    <property type="entry name" value="RHODANESE_3"/>
    <property type="match status" value="1"/>
</dbReference>
<reference evidence="3 4" key="1">
    <citation type="submission" date="2020-01" db="EMBL/GenBank/DDBJ databases">
        <title>Genomes of bacteria type strains.</title>
        <authorList>
            <person name="Chen J."/>
            <person name="Zhu S."/>
            <person name="Yang J."/>
        </authorList>
    </citation>
    <scope>NUCLEOTIDE SEQUENCE [LARGE SCALE GENOMIC DNA]</scope>
    <source>
        <strain evidence="3 4">LMG 22958</strain>
    </source>
</reference>
<dbReference type="CDD" id="cd00158">
    <property type="entry name" value="RHOD"/>
    <property type="match status" value="1"/>
</dbReference>